<evidence type="ECO:0000256" key="1">
    <source>
        <dbReference type="SAM" id="MobiDB-lite"/>
    </source>
</evidence>
<reference evidence="2 3" key="1">
    <citation type="submission" date="2021-03" db="EMBL/GenBank/DDBJ databases">
        <authorList>
            <person name="King G.J."/>
            <person name="Bancroft I."/>
            <person name="Baten A."/>
            <person name="Bloomfield J."/>
            <person name="Borpatragohain P."/>
            <person name="He Z."/>
            <person name="Irish N."/>
            <person name="Irwin J."/>
            <person name="Liu K."/>
            <person name="Mauleon R.P."/>
            <person name="Moore J."/>
            <person name="Morris R."/>
            <person name="Ostergaard L."/>
            <person name="Wang B."/>
            <person name="Wells R."/>
        </authorList>
    </citation>
    <scope>NUCLEOTIDE SEQUENCE [LARGE SCALE GENOMIC DNA]</scope>
    <source>
        <strain evidence="2">R-o-18</strain>
        <tissue evidence="2">Leaf</tissue>
    </source>
</reference>
<name>A0ABQ7LXF5_BRACM</name>
<protein>
    <submittedName>
        <fullName evidence="2">Uncharacterized protein</fullName>
    </submittedName>
</protein>
<dbReference type="Proteomes" id="UP000823674">
    <property type="component" value="Chromosome A08"/>
</dbReference>
<accession>A0ABQ7LXF5</accession>
<evidence type="ECO:0000313" key="2">
    <source>
        <dbReference type="EMBL" id="KAG5391249.1"/>
    </source>
</evidence>
<organism evidence="2 3">
    <name type="scientific">Brassica rapa subsp. trilocularis</name>
    <dbReference type="NCBI Taxonomy" id="1813537"/>
    <lineage>
        <taxon>Eukaryota</taxon>
        <taxon>Viridiplantae</taxon>
        <taxon>Streptophyta</taxon>
        <taxon>Embryophyta</taxon>
        <taxon>Tracheophyta</taxon>
        <taxon>Spermatophyta</taxon>
        <taxon>Magnoliopsida</taxon>
        <taxon>eudicotyledons</taxon>
        <taxon>Gunneridae</taxon>
        <taxon>Pentapetalae</taxon>
        <taxon>rosids</taxon>
        <taxon>malvids</taxon>
        <taxon>Brassicales</taxon>
        <taxon>Brassicaceae</taxon>
        <taxon>Brassiceae</taxon>
        <taxon>Brassica</taxon>
    </lineage>
</organism>
<comment type="caution">
    <text evidence="2">The sequence shown here is derived from an EMBL/GenBank/DDBJ whole genome shotgun (WGS) entry which is preliminary data.</text>
</comment>
<gene>
    <name evidence="2" type="primary">A08p045960.1_BraROA</name>
    <name evidence="2" type="ORF">IGI04_032790</name>
</gene>
<proteinExistence type="predicted"/>
<evidence type="ECO:0000313" key="3">
    <source>
        <dbReference type="Proteomes" id="UP000823674"/>
    </source>
</evidence>
<dbReference type="EMBL" id="JADBGQ010000007">
    <property type="protein sequence ID" value="KAG5391249.1"/>
    <property type="molecule type" value="Genomic_DNA"/>
</dbReference>
<feature type="compositionally biased region" description="Polar residues" evidence="1">
    <location>
        <begin position="228"/>
        <end position="239"/>
    </location>
</feature>
<keyword evidence="3" id="KW-1185">Reference proteome</keyword>
<dbReference type="InterPro" id="IPR052255">
    <property type="entry name" value="RNA_pol_II_subunit5-mediator"/>
</dbReference>
<sequence length="249" mass="27969">MNRLEHFVDENDNLINLIKKLPDQLHPNVPFKRRLPSSLQLLAEGLLEIREEYEEEEEDYATVLQPGVKKEASGVNPGGEGEAGEGEVEDDEFARIMSKLNELQMQEELEGEDGDDYISEEQDSSVESVEESELLGVVNGIGDKTNHNKIDYEKSAAKQESSISVLEKVSGHSSFIGEPMRYSDPRVKEKAIQVLPERYPHKHADDLLKAFTGSIVEHARNLETNTHCLMQPSGSQPSKPVSIFKAQRR</sequence>
<feature type="region of interest" description="Disordered" evidence="1">
    <location>
        <begin position="228"/>
        <end position="249"/>
    </location>
</feature>
<dbReference type="PANTHER" id="PTHR15111">
    <property type="entry name" value="RNA POLYMERASE II SUBUNIT 5-MEDIATING PROTEIN NNX3"/>
    <property type="match status" value="1"/>
</dbReference>
<dbReference type="PANTHER" id="PTHR15111:SF1">
    <property type="entry name" value="(RAPE) HYPOTHETICAL PROTEIN"/>
    <property type="match status" value="1"/>
</dbReference>
<feature type="region of interest" description="Disordered" evidence="1">
    <location>
        <begin position="68"/>
        <end position="89"/>
    </location>
</feature>
<feature type="region of interest" description="Disordered" evidence="1">
    <location>
        <begin position="108"/>
        <end position="128"/>
    </location>
</feature>